<gene>
    <name evidence="1" type="ORF">RSO01_38710</name>
</gene>
<dbReference type="EMBL" id="BKAJ01000069">
    <property type="protein sequence ID" value="GEP56705.1"/>
    <property type="molecule type" value="Genomic_DNA"/>
</dbReference>
<dbReference type="Proteomes" id="UP000321058">
    <property type="component" value="Unassembled WGS sequence"/>
</dbReference>
<organism evidence="1 2">
    <name type="scientific">Reyranella soli</name>
    <dbReference type="NCBI Taxonomy" id="1230389"/>
    <lineage>
        <taxon>Bacteria</taxon>
        <taxon>Pseudomonadati</taxon>
        <taxon>Pseudomonadota</taxon>
        <taxon>Alphaproteobacteria</taxon>
        <taxon>Hyphomicrobiales</taxon>
        <taxon>Reyranellaceae</taxon>
        <taxon>Reyranella</taxon>
    </lineage>
</organism>
<accession>A0A512NCP1</accession>
<sequence length="149" mass="16581">MTIVAQVTLKKVAMGEEHVQYVYEGKNGLVADKPDGFGDRVAGRCVGSLRLIKGKLDTELGTCEFSDLAGDKFYTSYTSSPEGDTLKETQTLIGWHREVCRHLGRNGRCPPDPSPTGRRRHCRQPEMDRHLQAALILAGRPFPFDCMTD</sequence>
<protein>
    <submittedName>
        <fullName evidence="1">Uncharacterized protein</fullName>
    </submittedName>
</protein>
<proteinExistence type="predicted"/>
<reference evidence="1 2" key="1">
    <citation type="submission" date="2019-07" db="EMBL/GenBank/DDBJ databases">
        <title>Whole genome shotgun sequence of Reyranella soli NBRC 108950.</title>
        <authorList>
            <person name="Hosoyama A."/>
            <person name="Uohara A."/>
            <person name="Ohji S."/>
            <person name="Ichikawa N."/>
        </authorList>
    </citation>
    <scope>NUCLEOTIDE SEQUENCE [LARGE SCALE GENOMIC DNA]</scope>
    <source>
        <strain evidence="1 2">NBRC 108950</strain>
    </source>
</reference>
<name>A0A512NCP1_9HYPH</name>
<dbReference type="OrthoDB" id="7159512at2"/>
<keyword evidence="2" id="KW-1185">Reference proteome</keyword>
<dbReference type="AlphaFoldDB" id="A0A512NCP1"/>
<evidence type="ECO:0000313" key="2">
    <source>
        <dbReference type="Proteomes" id="UP000321058"/>
    </source>
</evidence>
<comment type="caution">
    <text evidence="1">The sequence shown here is derived from an EMBL/GenBank/DDBJ whole genome shotgun (WGS) entry which is preliminary data.</text>
</comment>
<evidence type="ECO:0000313" key="1">
    <source>
        <dbReference type="EMBL" id="GEP56705.1"/>
    </source>
</evidence>